<proteinExistence type="predicted"/>
<dbReference type="Proteomes" id="UP000805085">
    <property type="component" value="Unassembled WGS sequence"/>
</dbReference>
<dbReference type="SUPFAM" id="SSF49482">
    <property type="entry name" value="Aromatic compound dioxygenase"/>
    <property type="match status" value="1"/>
</dbReference>
<protein>
    <recommendedName>
        <fullName evidence="4">Protocatechuate 3,4-dioxygenase beta subunit</fullName>
    </recommendedName>
</protein>
<evidence type="ECO:0000313" key="2">
    <source>
        <dbReference type="EMBL" id="NRD23686.1"/>
    </source>
</evidence>
<comment type="caution">
    <text evidence="2">The sequence shown here is derived from an EMBL/GenBank/DDBJ whole genome shotgun (WGS) entry which is preliminary data.</text>
</comment>
<dbReference type="EMBL" id="JABRWQ010000004">
    <property type="protein sequence ID" value="NRD23686.1"/>
    <property type="molecule type" value="Genomic_DNA"/>
</dbReference>
<name>A0ABX2E5C0_9FLAO</name>
<evidence type="ECO:0008006" key="4">
    <source>
        <dbReference type="Google" id="ProtNLM"/>
    </source>
</evidence>
<evidence type="ECO:0000256" key="1">
    <source>
        <dbReference type="SAM" id="SignalP"/>
    </source>
</evidence>
<keyword evidence="3" id="KW-1185">Reference proteome</keyword>
<dbReference type="Gene3D" id="2.60.130.10">
    <property type="entry name" value="Aromatic compound dioxygenase"/>
    <property type="match status" value="1"/>
</dbReference>
<organism evidence="2 3">
    <name type="scientific">Winogradskyella litoriviva</name>
    <dbReference type="NCBI Taxonomy" id="1220182"/>
    <lineage>
        <taxon>Bacteria</taxon>
        <taxon>Pseudomonadati</taxon>
        <taxon>Bacteroidota</taxon>
        <taxon>Flavobacteriia</taxon>
        <taxon>Flavobacteriales</taxon>
        <taxon>Flavobacteriaceae</taxon>
        <taxon>Winogradskyella</taxon>
    </lineage>
</organism>
<reference evidence="2 3" key="1">
    <citation type="journal article" date="2015" name="Int. J. Syst. Evol. Microbiol.">
        <title>Winogradskyella litoriviva sp. nov., isolated from coastal seawater.</title>
        <authorList>
            <person name="Nedashkovskaya O.I."/>
            <person name="Kukhlevskiy A.D."/>
            <person name="Zhukova N.V."/>
            <person name="Kim S.J."/>
            <person name="Rhee S.K."/>
            <person name="Mikhailov V.V."/>
        </authorList>
    </citation>
    <scope>NUCLEOTIDE SEQUENCE [LARGE SCALE GENOMIC DNA]</scope>
    <source>
        <strain evidence="2 3">KMM6491</strain>
    </source>
</reference>
<sequence length="194" mass="22375">MKKTFSLIILICVLSTSNFIFSQDSSLKLPIYNYIESNLSNIDTIPDFESKVNKLKLTGVIYKSDGITPAKDVILYVEQPDENGDFDLRENNDTNYVNHRGWIKTDADGRYTFYTFVPGGDRRYNQLQQLYPMIKEPSRDAYEVETFLFDEDPLLTKTCRKRMAKKGDPTRILKLNTEEGILVAHRDIVLKADS</sequence>
<accession>A0ABX2E5C0</accession>
<feature type="chain" id="PRO_5045932663" description="Protocatechuate 3,4-dioxygenase beta subunit" evidence="1">
    <location>
        <begin position="23"/>
        <end position="194"/>
    </location>
</feature>
<dbReference type="InterPro" id="IPR015889">
    <property type="entry name" value="Intradiol_dOase_core"/>
</dbReference>
<feature type="signal peptide" evidence="1">
    <location>
        <begin position="1"/>
        <end position="22"/>
    </location>
</feature>
<keyword evidence="1" id="KW-0732">Signal</keyword>
<gene>
    <name evidence="2" type="ORF">HNV10_10565</name>
</gene>
<dbReference type="RefSeq" id="WP_173301317.1">
    <property type="nucleotide sequence ID" value="NZ_JABRWQ010000004.1"/>
</dbReference>
<evidence type="ECO:0000313" key="3">
    <source>
        <dbReference type="Proteomes" id="UP000805085"/>
    </source>
</evidence>